<dbReference type="EMBL" id="HBUF01080476">
    <property type="protein sequence ID" value="CAG6632702.1"/>
    <property type="molecule type" value="Transcribed_RNA"/>
</dbReference>
<sequence length="103" mass="11996">MRQQCSTFWNPIKDKSNLKSRVQRFRKLVSSGIGNRNSKKLINSGKKCISKTKNDIRNQCDHVLMTNTPIIEAGNRIEAIFLEGPVIYNRSDFYKFLLLLIHR</sequence>
<reference evidence="1" key="1">
    <citation type="submission" date="2021-05" db="EMBL/GenBank/DDBJ databases">
        <authorList>
            <person name="Alioto T."/>
            <person name="Alioto T."/>
            <person name="Gomez Garrido J."/>
        </authorList>
    </citation>
    <scope>NUCLEOTIDE SEQUENCE</scope>
</reference>
<dbReference type="EMBL" id="HBUF01080475">
    <property type="protein sequence ID" value="CAG6632700.1"/>
    <property type="molecule type" value="Transcribed_RNA"/>
</dbReference>
<evidence type="ECO:0000313" key="1">
    <source>
        <dbReference type="EMBL" id="CAG6632700.1"/>
    </source>
</evidence>
<name>A0A8D8QJN3_9HEMI</name>
<accession>A0A8D8QJN3</accession>
<dbReference type="AlphaFoldDB" id="A0A8D8QJN3"/>
<proteinExistence type="predicted"/>
<organism evidence="1">
    <name type="scientific">Cacopsylla melanoneura</name>
    <dbReference type="NCBI Taxonomy" id="428564"/>
    <lineage>
        <taxon>Eukaryota</taxon>
        <taxon>Metazoa</taxon>
        <taxon>Ecdysozoa</taxon>
        <taxon>Arthropoda</taxon>
        <taxon>Hexapoda</taxon>
        <taxon>Insecta</taxon>
        <taxon>Pterygota</taxon>
        <taxon>Neoptera</taxon>
        <taxon>Paraneoptera</taxon>
        <taxon>Hemiptera</taxon>
        <taxon>Sternorrhyncha</taxon>
        <taxon>Psylloidea</taxon>
        <taxon>Psyllidae</taxon>
        <taxon>Psyllinae</taxon>
        <taxon>Cacopsylla</taxon>
    </lineage>
</organism>
<protein>
    <submittedName>
        <fullName evidence="1">Uncharacterized protein</fullName>
    </submittedName>
</protein>
<dbReference type="EMBL" id="HBUF01080473">
    <property type="protein sequence ID" value="CAG6632697.1"/>
    <property type="molecule type" value="Transcribed_RNA"/>
</dbReference>